<dbReference type="PANTHER" id="PTHR45931">
    <property type="entry name" value="SI:CH211-59O9.10"/>
    <property type="match status" value="1"/>
</dbReference>
<dbReference type="SUPFAM" id="SSF57850">
    <property type="entry name" value="RING/U-box"/>
    <property type="match status" value="1"/>
</dbReference>
<organism evidence="7 8">
    <name type="scientific">Paragonimus skrjabini miyazakii</name>
    <dbReference type="NCBI Taxonomy" id="59628"/>
    <lineage>
        <taxon>Eukaryota</taxon>
        <taxon>Metazoa</taxon>
        <taxon>Spiralia</taxon>
        <taxon>Lophotrochozoa</taxon>
        <taxon>Platyhelminthes</taxon>
        <taxon>Trematoda</taxon>
        <taxon>Digenea</taxon>
        <taxon>Plagiorchiida</taxon>
        <taxon>Troglotremata</taxon>
        <taxon>Troglotrematidae</taxon>
        <taxon>Paragonimus</taxon>
    </lineage>
</organism>
<dbReference type="GO" id="GO:0008270">
    <property type="term" value="F:zinc ion binding"/>
    <property type="evidence" value="ECO:0007669"/>
    <property type="project" value="UniProtKB-KW"/>
</dbReference>
<gene>
    <name evidence="7" type="ORF">EG68_04465</name>
</gene>
<feature type="region of interest" description="Disordered" evidence="5">
    <location>
        <begin position="1"/>
        <end position="24"/>
    </location>
</feature>
<dbReference type="PANTHER" id="PTHR45931:SF3">
    <property type="entry name" value="RING ZINC FINGER-CONTAINING PROTEIN"/>
    <property type="match status" value="1"/>
</dbReference>
<reference evidence="7" key="1">
    <citation type="submission" date="2019-07" db="EMBL/GenBank/DDBJ databases">
        <title>Annotation for the trematode Paragonimus miyazaki's.</title>
        <authorList>
            <person name="Choi Y.-J."/>
        </authorList>
    </citation>
    <scope>NUCLEOTIDE SEQUENCE</scope>
    <source>
        <strain evidence="7">Japan</strain>
    </source>
</reference>
<sequence>MSESSKNTLSYHFKRTPHNPTEMTSFSRLPRLTVVAHTSSNSISTPEMKDFSVQTTTTREDASQTDSDHPGFTLVLQRDFSLQINITDSDEAEQPPQPAFPMDLLPTRRLSHEEAITNGECSVCLEKYHSDDEVITLTCFHLFHSRCARGWFSKWNTCPLCRIRPFMPD</sequence>
<feature type="domain" description="RING-type" evidence="6">
    <location>
        <begin position="121"/>
        <end position="162"/>
    </location>
</feature>
<evidence type="ECO:0000256" key="2">
    <source>
        <dbReference type="ARBA" id="ARBA00022771"/>
    </source>
</evidence>
<protein>
    <recommendedName>
        <fullName evidence="6">RING-type domain-containing protein</fullName>
    </recommendedName>
</protein>
<evidence type="ECO:0000313" key="8">
    <source>
        <dbReference type="Proteomes" id="UP000822476"/>
    </source>
</evidence>
<feature type="compositionally biased region" description="Basic and acidic residues" evidence="5">
    <location>
        <begin position="58"/>
        <end position="69"/>
    </location>
</feature>
<keyword evidence="3" id="KW-0862">Zinc</keyword>
<keyword evidence="8" id="KW-1185">Reference proteome</keyword>
<dbReference type="GO" id="GO:0006511">
    <property type="term" value="P:ubiquitin-dependent protein catabolic process"/>
    <property type="evidence" value="ECO:0007669"/>
    <property type="project" value="TreeGrafter"/>
</dbReference>
<name>A0A8S9Z5I9_9TREM</name>
<evidence type="ECO:0000256" key="5">
    <source>
        <dbReference type="SAM" id="MobiDB-lite"/>
    </source>
</evidence>
<dbReference type="Pfam" id="PF13639">
    <property type="entry name" value="zf-RING_2"/>
    <property type="match status" value="1"/>
</dbReference>
<evidence type="ECO:0000256" key="4">
    <source>
        <dbReference type="PROSITE-ProRule" id="PRU00175"/>
    </source>
</evidence>
<dbReference type="Gene3D" id="3.30.40.10">
    <property type="entry name" value="Zinc/RING finger domain, C3HC4 (zinc finger)"/>
    <property type="match status" value="1"/>
</dbReference>
<keyword evidence="2 4" id="KW-0863">Zinc-finger</keyword>
<accession>A0A8S9Z5I9</accession>
<dbReference type="EMBL" id="JTDE01001367">
    <property type="protein sequence ID" value="KAF7259098.1"/>
    <property type="molecule type" value="Genomic_DNA"/>
</dbReference>
<dbReference type="InterPro" id="IPR013083">
    <property type="entry name" value="Znf_RING/FYVE/PHD"/>
</dbReference>
<feature type="region of interest" description="Disordered" evidence="5">
    <location>
        <begin position="38"/>
        <end position="71"/>
    </location>
</feature>
<dbReference type="GO" id="GO:0061630">
    <property type="term" value="F:ubiquitin protein ligase activity"/>
    <property type="evidence" value="ECO:0007669"/>
    <property type="project" value="TreeGrafter"/>
</dbReference>
<evidence type="ECO:0000256" key="3">
    <source>
        <dbReference type="ARBA" id="ARBA00022833"/>
    </source>
</evidence>
<dbReference type="AlphaFoldDB" id="A0A8S9Z5I9"/>
<dbReference type="PROSITE" id="PS50089">
    <property type="entry name" value="ZF_RING_2"/>
    <property type="match status" value="1"/>
</dbReference>
<dbReference type="GO" id="GO:0005634">
    <property type="term" value="C:nucleus"/>
    <property type="evidence" value="ECO:0007669"/>
    <property type="project" value="TreeGrafter"/>
</dbReference>
<dbReference type="Proteomes" id="UP000822476">
    <property type="component" value="Unassembled WGS sequence"/>
</dbReference>
<keyword evidence="1" id="KW-0479">Metal-binding</keyword>
<feature type="compositionally biased region" description="Polar residues" evidence="5">
    <location>
        <begin position="1"/>
        <end position="10"/>
    </location>
</feature>
<dbReference type="OrthoDB" id="8062037at2759"/>
<dbReference type="InterPro" id="IPR051834">
    <property type="entry name" value="RING_finger_E3_ligase"/>
</dbReference>
<comment type="caution">
    <text evidence="7">The sequence shown here is derived from an EMBL/GenBank/DDBJ whole genome shotgun (WGS) entry which is preliminary data.</text>
</comment>
<proteinExistence type="predicted"/>
<evidence type="ECO:0000256" key="1">
    <source>
        <dbReference type="ARBA" id="ARBA00022723"/>
    </source>
</evidence>
<dbReference type="SMART" id="SM00184">
    <property type="entry name" value="RING"/>
    <property type="match status" value="1"/>
</dbReference>
<evidence type="ECO:0000313" key="7">
    <source>
        <dbReference type="EMBL" id="KAF7259098.1"/>
    </source>
</evidence>
<evidence type="ECO:0000259" key="6">
    <source>
        <dbReference type="PROSITE" id="PS50089"/>
    </source>
</evidence>
<dbReference type="InterPro" id="IPR001841">
    <property type="entry name" value="Znf_RING"/>
</dbReference>